<dbReference type="RefSeq" id="WP_128200765.1">
    <property type="nucleotide sequence ID" value="NZ_SACT01000010.1"/>
</dbReference>
<evidence type="ECO:0000313" key="2">
    <source>
        <dbReference type="EMBL" id="RVT48384.1"/>
    </source>
</evidence>
<gene>
    <name evidence="2" type="ORF">ENE75_22065</name>
</gene>
<protein>
    <submittedName>
        <fullName evidence="2">Uncharacterized protein</fullName>
    </submittedName>
</protein>
<keyword evidence="3" id="KW-1185">Reference proteome</keyword>
<reference evidence="2 3" key="1">
    <citation type="submission" date="2019-01" db="EMBL/GenBank/DDBJ databases">
        <authorList>
            <person name="Chen W.-M."/>
        </authorList>
    </citation>
    <scope>NUCLEOTIDE SEQUENCE [LARGE SCALE GENOMIC DNA]</scope>
    <source>
        <strain evidence="2 3">ICH-3</strain>
    </source>
</reference>
<comment type="caution">
    <text evidence="2">The sequence shown here is derived from an EMBL/GenBank/DDBJ whole genome shotgun (WGS) entry which is preliminary data.</text>
</comment>
<evidence type="ECO:0000256" key="1">
    <source>
        <dbReference type="SAM" id="MobiDB-lite"/>
    </source>
</evidence>
<dbReference type="AlphaFoldDB" id="A0A437JNF3"/>
<sequence>MDATTTGAGPHTGIADAAHSPADLDPHKTWATWQARAALRGHQLRRMADGRWLAFRHGWSRELDDSEVEAWLQRIGAPA</sequence>
<proteinExistence type="predicted"/>
<accession>A0A437JNF3</accession>
<dbReference type="Proteomes" id="UP000288178">
    <property type="component" value="Unassembled WGS sequence"/>
</dbReference>
<dbReference type="EMBL" id="SACT01000010">
    <property type="protein sequence ID" value="RVT48384.1"/>
    <property type="molecule type" value="Genomic_DNA"/>
</dbReference>
<organism evidence="2 3">
    <name type="scientific">Rubrivivax albus</name>
    <dbReference type="NCBI Taxonomy" id="2499835"/>
    <lineage>
        <taxon>Bacteria</taxon>
        <taxon>Pseudomonadati</taxon>
        <taxon>Pseudomonadota</taxon>
        <taxon>Betaproteobacteria</taxon>
        <taxon>Burkholderiales</taxon>
        <taxon>Sphaerotilaceae</taxon>
        <taxon>Rubrivivax</taxon>
    </lineage>
</organism>
<name>A0A437JNF3_9BURK</name>
<evidence type="ECO:0000313" key="3">
    <source>
        <dbReference type="Proteomes" id="UP000288178"/>
    </source>
</evidence>
<feature type="region of interest" description="Disordered" evidence="1">
    <location>
        <begin position="1"/>
        <end position="25"/>
    </location>
</feature>